<dbReference type="AlphaFoldDB" id="A0A5E6WIN9"/>
<organism evidence="2">
    <name type="scientific">Pseudomonas fluorescens</name>
    <dbReference type="NCBI Taxonomy" id="294"/>
    <lineage>
        <taxon>Bacteria</taxon>
        <taxon>Pseudomonadati</taxon>
        <taxon>Pseudomonadota</taxon>
        <taxon>Gammaproteobacteria</taxon>
        <taxon>Pseudomonadales</taxon>
        <taxon>Pseudomonadaceae</taxon>
        <taxon>Pseudomonas</taxon>
    </lineage>
</organism>
<accession>A0A5E6WIN9</accession>
<reference evidence="2" key="1">
    <citation type="submission" date="2019-09" db="EMBL/GenBank/DDBJ databases">
        <authorList>
            <person name="Chandra G."/>
            <person name="Truman W A."/>
        </authorList>
    </citation>
    <scope>NUCLEOTIDE SEQUENCE</scope>
    <source>
        <strain evidence="2">PS683</strain>
    </source>
</reference>
<feature type="domain" description="Carboxymuconolactone decarboxylase-like" evidence="1">
    <location>
        <begin position="29"/>
        <end position="92"/>
    </location>
</feature>
<dbReference type="InterPro" id="IPR004675">
    <property type="entry name" value="AhpD_core"/>
</dbReference>
<dbReference type="KEGG" id="pfx:A7318_14745"/>
<dbReference type="InterPro" id="IPR003779">
    <property type="entry name" value="CMD-like"/>
</dbReference>
<dbReference type="SUPFAM" id="SSF69118">
    <property type="entry name" value="AhpD-like"/>
    <property type="match status" value="1"/>
</dbReference>
<dbReference type="EMBL" id="LR700645">
    <property type="protein sequence ID" value="VVM14973.1"/>
    <property type="molecule type" value="Genomic_DNA"/>
</dbReference>
<dbReference type="GO" id="GO:0051920">
    <property type="term" value="F:peroxiredoxin activity"/>
    <property type="evidence" value="ECO:0007669"/>
    <property type="project" value="InterPro"/>
</dbReference>
<protein>
    <recommendedName>
        <fullName evidence="1">Carboxymuconolactone decarboxylase-like domain-containing protein</fullName>
    </recommendedName>
</protein>
<gene>
    <name evidence="2" type="ORF">PS683_03288</name>
</gene>
<dbReference type="PANTHER" id="PTHR34846:SF10">
    <property type="entry name" value="CYTOPLASMIC PROTEIN"/>
    <property type="match status" value="1"/>
</dbReference>
<dbReference type="NCBIfam" id="TIGR00778">
    <property type="entry name" value="ahpD_dom"/>
    <property type="match status" value="1"/>
</dbReference>
<dbReference type="PANTHER" id="PTHR34846">
    <property type="entry name" value="4-CARBOXYMUCONOLACTONE DECARBOXYLASE FAMILY PROTEIN (AFU_ORTHOLOGUE AFUA_6G11590)"/>
    <property type="match status" value="1"/>
</dbReference>
<proteinExistence type="predicted"/>
<dbReference type="InterPro" id="IPR029032">
    <property type="entry name" value="AhpD-like"/>
</dbReference>
<name>A0A5E6WIN9_PSEFL</name>
<sequence>MEPRLDYYTASPQALKGMLMLEATTFGLSIEKPLLELIKIRVSQLNHCGFCTDMHSMAARQHGETERRLFALCVWRDSPFFTAREKAALAWSESVATLPSSTVSDELFAAVRVEFSEQELVDLTMAVSSISGWNRLAVSFRQQPPNVCAP</sequence>
<dbReference type="Gene3D" id="1.20.1290.10">
    <property type="entry name" value="AhpD-like"/>
    <property type="match status" value="1"/>
</dbReference>
<evidence type="ECO:0000313" key="2">
    <source>
        <dbReference type="EMBL" id="VVM14973.1"/>
    </source>
</evidence>
<evidence type="ECO:0000259" key="1">
    <source>
        <dbReference type="Pfam" id="PF02627"/>
    </source>
</evidence>
<dbReference type="Pfam" id="PF02627">
    <property type="entry name" value="CMD"/>
    <property type="match status" value="1"/>
</dbReference>